<feature type="active site" evidence="10 12">
    <location>
        <position position="599"/>
    </location>
</feature>
<dbReference type="EMBL" id="SSCJ01000001">
    <property type="protein sequence ID" value="MDI4508745.1"/>
    <property type="molecule type" value="Genomic_DNA"/>
</dbReference>
<dbReference type="PROSITE" id="PS00781">
    <property type="entry name" value="PEPCASE_1"/>
    <property type="match status" value="1"/>
</dbReference>
<dbReference type="GO" id="GO:0000287">
    <property type="term" value="F:magnesium ion binding"/>
    <property type="evidence" value="ECO:0007669"/>
    <property type="project" value="UniProtKB-UniRule"/>
</dbReference>
<dbReference type="InterPro" id="IPR018129">
    <property type="entry name" value="PEP_COase_Lys_AS"/>
</dbReference>
<comment type="cofactor">
    <cofactor evidence="1 10">
        <name>Mg(2+)</name>
        <dbReference type="ChEBI" id="CHEBI:18420"/>
    </cofactor>
</comment>
<accession>A0AAW6TD57</accession>
<evidence type="ECO:0000256" key="5">
    <source>
        <dbReference type="ARBA" id="ARBA00022419"/>
    </source>
</evidence>
<keyword evidence="7 10" id="KW-0456">Lyase</keyword>
<feature type="region of interest" description="Disordered" evidence="13">
    <location>
        <begin position="907"/>
        <end position="930"/>
    </location>
</feature>
<evidence type="ECO:0000256" key="8">
    <source>
        <dbReference type="ARBA" id="ARBA00023300"/>
    </source>
</evidence>
<keyword evidence="6 10" id="KW-0460">Magnesium</keyword>
<dbReference type="Pfam" id="PF00311">
    <property type="entry name" value="PEPcase"/>
    <property type="match status" value="1"/>
</dbReference>
<evidence type="ECO:0000256" key="12">
    <source>
        <dbReference type="PROSITE-ProRule" id="PRU10112"/>
    </source>
</evidence>
<dbReference type="InterPro" id="IPR033129">
    <property type="entry name" value="PEPCASE_His_AS"/>
</dbReference>
<dbReference type="PROSITE" id="PS00393">
    <property type="entry name" value="PEPCASE_2"/>
    <property type="match status" value="1"/>
</dbReference>
<evidence type="ECO:0000256" key="11">
    <source>
        <dbReference type="PROSITE-ProRule" id="PRU10111"/>
    </source>
</evidence>
<dbReference type="InterPro" id="IPR015813">
    <property type="entry name" value="Pyrv/PenolPyrv_kinase-like_dom"/>
</dbReference>
<evidence type="ECO:0000256" key="4">
    <source>
        <dbReference type="ARBA" id="ARBA00012305"/>
    </source>
</evidence>
<keyword evidence="8 10" id="KW-0120">Carbon dioxide fixation</keyword>
<evidence type="ECO:0000256" key="13">
    <source>
        <dbReference type="SAM" id="MobiDB-lite"/>
    </source>
</evidence>
<evidence type="ECO:0000256" key="1">
    <source>
        <dbReference type="ARBA" id="ARBA00001946"/>
    </source>
</evidence>
<comment type="subunit">
    <text evidence="10">Homotetramer.</text>
</comment>
<dbReference type="PANTHER" id="PTHR30523">
    <property type="entry name" value="PHOSPHOENOLPYRUVATE CARBOXYLASE"/>
    <property type="match status" value="1"/>
</dbReference>
<evidence type="ECO:0000256" key="7">
    <source>
        <dbReference type="ARBA" id="ARBA00023239"/>
    </source>
</evidence>
<dbReference type="GO" id="GO:0008964">
    <property type="term" value="F:phosphoenolpyruvate carboxylase activity"/>
    <property type="evidence" value="ECO:0007669"/>
    <property type="project" value="UniProtKB-UniRule"/>
</dbReference>
<proteinExistence type="inferred from homology"/>
<evidence type="ECO:0000313" key="14">
    <source>
        <dbReference type="EMBL" id="MDI4508745.1"/>
    </source>
</evidence>
<dbReference type="Gene3D" id="1.20.1440.90">
    <property type="entry name" value="Phosphoenolpyruvate/pyruvate domain"/>
    <property type="match status" value="1"/>
</dbReference>
<organism evidence="14">
    <name type="scientific">Faucicola osloensis</name>
    <name type="common">Moraxella osloensis</name>
    <dbReference type="NCBI Taxonomy" id="34062"/>
    <lineage>
        <taxon>Bacteria</taxon>
        <taxon>Pseudomonadati</taxon>
        <taxon>Pseudomonadota</taxon>
        <taxon>Gammaproteobacteria</taxon>
        <taxon>Moraxellales</taxon>
        <taxon>Moraxellaceae</taxon>
        <taxon>Faucicola</taxon>
    </lineage>
</organism>
<evidence type="ECO:0000256" key="3">
    <source>
        <dbReference type="ARBA" id="ARBA00008346"/>
    </source>
</evidence>
<dbReference type="EC" id="4.1.1.31" evidence="4 10"/>
<evidence type="ECO:0000256" key="2">
    <source>
        <dbReference type="ARBA" id="ARBA00003670"/>
    </source>
</evidence>
<comment type="similarity">
    <text evidence="3 10">Belongs to the PEPCase type 1 family.</text>
</comment>
<name>A0AAW6TD57_FAUOS</name>
<evidence type="ECO:0000256" key="6">
    <source>
        <dbReference type="ARBA" id="ARBA00022842"/>
    </source>
</evidence>
<dbReference type="GO" id="GO:0015977">
    <property type="term" value="P:carbon fixation"/>
    <property type="evidence" value="ECO:0007669"/>
    <property type="project" value="UniProtKB-UniRule"/>
</dbReference>
<feature type="compositionally biased region" description="Low complexity" evidence="13">
    <location>
        <begin position="910"/>
        <end position="930"/>
    </location>
</feature>
<sequence>MSQTNANPAENEKSLAPPHVLSLTPLNSHPSNTALVELIDNDKDSPLLADTQLLSRVLITVVEQQTSEPVKQTINKLLNGEDPQQTIQAILPTLNHQQRKNLIRACGLFAQVFNIAEDMHHERRRLAHEQDESASKSSFAHVVDELKAQGIDSDELQAQLDDTFISAVLTAHPTEVQRQTILSLRRQIRALLEQYHTAIGYQRQRIEQQLEATLLSQWQTNETRHFKITVKDEIDNGIAYFDLSFFEALPSLYRKLDYQLKERFPDTDMPNLLNIGGWIGGDRDGNPFVSADTLRYAFKRQAATVFYFYRDQLGKLYQELPLSIRHVKVSDAVLALSEQSKEDNISREEEPYRRAIGFISSRLVATSHTFDLSYGCRFGLSEPYADCDEFLDDLYVVYQSLVDNGSELLANERLTDIIRAVEVFGFYLMPLDLRQFSGIHAETVHDLFKHADLEDYLSLSESARQRVLLRELATARPLYNPYITYEPQTQRELEIFQAAADIKNRFGDKAITQSIISNAEQVSDLLALALLLKESGLLLVKDGVPVSRINIVPLFETIEALQNSTRIMSELLDKPWYKSVLASRDNLQEIMLGYSDSNKDGGYVTSQWSLYQAEIQLVEMAEKYAIQLRLFHGRGGSVGRGGGPSFEAILAQPEGSVDGQIRITEQGEVITAKYADAGNAERNLETLIAATLKASLLPSHSESPDSDLMNQLSHEAFNCYRALITQPYFIDYFLQTSLVKEIASLNIGSRPASRKSLARIQDLRAIPWVFSWMQNRLMLPAWYGFGTAVEKLIADNPENLAKLQHNAQHSAFMQAMLSNMAQVMAKTDIEIAQAYVELANDATEASAIFALITAEYHRSLKALLTLTNKETLLDDNRTLARSLALRLPYLNALNWLQVALLKQLREATTDESSTAETTSTETTNEATSDNEASYTAALNLVHLTINGIAQGLRNTG</sequence>
<dbReference type="GO" id="GO:0005829">
    <property type="term" value="C:cytosol"/>
    <property type="evidence" value="ECO:0007669"/>
    <property type="project" value="TreeGrafter"/>
</dbReference>
<dbReference type="PANTHER" id="PTHR30523:SF6">
    <property type="entry name" value="PHOSPHOENOLPYRUVATE CARBOXYLASE"/>
    <property type="match status" value="1"/>
</dbReference>
<dbReference type="NCBIfam" id="NF000584">
    <property type="entry name" value="PRK00009.1"/>
    <property type="match status" value="1"/>
</dbReference>
<comment type="caution">
    <text evidence="14">The sequence shown here is derived from an EMBL/GenBank/DDBJ whole genome shotgun (WGS) entry which is preliminary data.</text>
</comment>
<comment type="catalytic activity">
    <reaction evidence="9 10">
        <text>oxaloacetate + phosphate = phosphoenolpyruvate + hydrogencarbonate</text>
        <dbReference type="Rhea" id="RHEA:28370"/>
        <dbReference type="ChEBI" id="CHEBI:16452"/>
        <dbReference type="ChEBI" id="CHEBI:17544"/>
        <dbReference type="ChEBI" id="CHEBI:43474"/>
        <dbReference type="ChEBI" id="CHEBI:58702"/>
        <dbReference type="EC" id="4.1.1.31"/>
    </reaction>
</comment>
<feature type="active site" evidence="10 11">
    <location>
        <position position="172"/>
    </location>
</feature>
<comment type="function">
    <text evidence="2 10">Forms oxaloacetate, a four-carbon dicarboxylic acid source for the tricarboxylic acid cycle.</text>
</comment>
<reference evidence="14" key="1">
    <citation type="submission" date="2019-04" db="EMBL/GenBank/DDBJ databases">
        <title>Moraxella osloensis CCUG 73412, isolated from corneal scrapings as causative agent of keratitis.</title>
        <authorList>
            <person name="Connolly G."/>
            <person name="Jaen-Luchoro D."/>
            <person name="Pinyeiro-Iglesias B."/>
            <person name="Curry A."/>
            <person name="Knowles S."/>
            <person name="Moore E.R.B."/>
        </authorList>
    </citation>
    <scope>NUCLEOTIDE SEQUENCE</scope>
    <source>
        <strain evidence="14">CCUG 73412</strain>
    </source>
</reference>
<evidence type="ECO:0000256" key="10">
    <source>
        <dbReference type="HAMAP-Rule" id="MF_00595"/>
    </source>
</evidence>
<dbReference type="HAMAP" id="MF_00595">
    <property type="entry name" value="PEPcase_type1"/>
    <property type="match status" value="1"/>
</dbReference>
<dbReference type="InterPro" id="IPR021135">
    <property type="entry name" value="PEP_COase"/>
</dbReference>
<dbReference type="AlphaFoldDB" id="A0AAW6TD57"/>
<evidence type="ECO:0000256" key="9">
    <source>
        <dbReference type="ARBA" id="ARBA00048995"/>
    </source>
</evidence>
<dbReference type="SUPFAM" id="SSF51621">
    <property type="entry name" value="Phosphoenolpyruvate/pyruvate domain"/>
    <property type="match status" value="1"/>
</dbReference>
<gene>
    <name evidence="10" type="primary">ppc</name>
    <name evidence="14" type="ORF">E6P75_00800</name>
</gene>
<dbReference type="PRINTS" id="PR00150">
    <property type="entry name" value="PEPCARBXLASE"/>
</dbReference>
<dbReference type="InterPro" id="IPR022805">
    <property type="entry name" value="PEP_COase_bac/pln-type"/>
</dbReference>
<dbReference type="GO" id="GO:0006099">
    <property type="term" value="P:tricarboxylic acid cycle"/>
    <property type="evidence" value="ECO:0007669"/>
    <property type="project" value="InterPro"/>
</dbReference>
<dbReference type="GO" id="GO:0006107">
    <property type="term" value="P:oxaloacetate metabolic process"/>
    <property type="evidence" value="ECO:0007669"/>
    <property type="project" value="UniProtKB-UniRule"/>
</dbReference>
<protein>
    <recommendedName>
        <fullName evidence="5 10">Phosphoenolpyruvate carboxylase</fullName>
        <shortName evidence="10">PEPC</shortName>
        <shortName evidence="10">PEPCase</shortName>
        <ecNumber evidence="4 10">4.1.1.31</ecNumber>
    </recommendedName>
</protein>